<comment type="caution">
    <text evidence="1">The sequence shown here is derived from an EMBL/GenBank/DDBJ whole genome shotgun (WGS) entry which is preliminary data.</text>
</comment>
<evidence type="ECO:0000313" key="1">
    <source>
        <dbReference type="EMBL" id="GFS41519.1"/>
    </source>
</evidence>
<protein>
    <submittedName>
        <fullName evidence="1">Uncharacterized protein</fullName>
    </submittedName>
</protein>
<dbReference type="Proteomes" id="UP000585474">
    <property type="component" value="Unassembled WGS sequence"/>
</dbReference>
<dbReference type="EMBL" id="BJWL01000379">
    <property type="protein sequence ID" value="GFS41519.1"/>
    <property type="molecule type" value="Genomic_DNA"/>
</dbReference>
<organism evidence="1 2">
    <name type="scientific">Actinidia rufa</name>
    <dbReference type="NCBI Taxonomy" id="165716"/>
    <lineage>
        <taxon>Eukaryota</taxon>
        <taxon>Viridiplantae</taxon>
        <taxon>Streptophyta</taxon>
        <taxon>Embryophyta</taxon>
        <taxon>Tracheophyta</taxon>
        <taxon>Spermatophyta</taxon>
        <taxon>Magnoliopsida</taxon>
        <taxon>eudicotyledons</taxon>
        <taxon>Gunneridae</taxon>
        <taxon>Pentapetalae</taxon>
        <taxon>asterids</taxon>
        <taxon>Ericales</taxon>
        <taxon>Actinidiaceae</taxon>
        <taxon>Actinidia</taxon>
    </lineage>
</organism>
<reference evidence="2" key="1">
    <citation type="submission" date="2019-07" db="EMBL/GenBank/DDBJ databases">
        <title>De Novo Assembly of kiwifruit Actinidia rufa.</title>
        <authorList>
            <person name="Sugita-Konishi S."/>
            <person name="Sato K."/>
            <person name="Mori E."/>
            <person name="Abe Y."/>
            <person name="Kisaki G."/>
            <person name="Hamano K."/>
            <person name="Suezawa K."/>
            <person name="Otani M."/>
            <person name="Fukuda T."/>
            <person name="Manabe T."/>
            <person name="Gomi K."/>
            <person name="Tabuchi M."/>
            <person name="Akimitsu K."/>
            <person name="Kataoka I."/>
        </authorList>
    </citation>
    <scope>NUCLEOTIDE SEQUENCE [LARGE SCALE GENOMIC DNA]</scope>
    <source>
        <strain evidence="2">cv. Fuchu</strain>
    </source>
</reference>
<proteinExistence type="predicted"/>
<sequence>MTQGDLDRLRQTCSFPMKVQTRILGKGETDLSASFGRDDWEFHPTIPREERAVRVLRSWGVLGKQCNKVPILSPTEEERFHQVFEKIGEGHFKIPVILKSRTFFKYFAPAESRLGCVGTIREEMRRISLHASNLDLLRRSGERDRDHFLGLTPSSLSSSSGSRLRRIKLSELAKVTTQKAIAPSSKGVVISEGSEVASKKRASDDRSKGKQVAPLLEAKKIKTGNGPLGENDTGLSVYYYFATRTLAAMDAFLKPRPWATDGLLKPHQRLLLLSLPYLWAAAEHSIAEPWAASYSALQWL</sequence>
<dbReference type="OrthoDB" id="1301859at2759"/>
<accession>A0A7J0DTT1</accession>
<evidence type="ECO:0000313" key="2">
    <source>
        <dbReference type="Proteomes" id="UP000585474"/>
    </source>
</evidence>
<gene>
    <name evidence="1" type="ORF">Acr_00g0074820</name>
</gene>
<name>A0A7J0DTT1_9ERIC</name>
<keyword evidence="2" id="KW-1185">Reference proteome</keyword>
<dbReference type="AlphaFoldDB" id="A0A7J0DTT1"/>